<dbReference type="GO" id="GO:0003723">
    <property type="term" value="F:RNA binding"/>
    <property type="evidence" value="ECO:0007669"/>
    <property type="project" value="InterPro"/>
</dbReference>
<dbReference type="SUPFAM" id="SSF63520">
    <property type="entry name" value="PTS-regulatory domain, PRD"/>
    <property type="match status" value="2"/>
</dbReference>
<evidence type="ECO:0000313" key="4">
    <source>
        <dbReference type="Proteomes" id="UP001056429"/>
    </source>
</evidence>
<dbReference type="Pfam" id="PF00874">
    <property type="entry name" value="PRD"/>
    <property type="match status" value="2"/>
</dbReference>
<dbReference type="GO" id="GO:0006355">
    <property type="term" value="P:regulation of DNA-templated transcription"/>
    <property type="evidence" value="ECO:0007669"/>
    <property type="project" value="InterPro"/>
</dbReference>
<dbReference type="Gene3D" id="2.30.24.10">
    <property type="entry name" value="CAT RNA-binding domain"/>
    <property type="match status" value="1"/>
</dbReference>
<dbReference type="PANTHER" id="PTHR30185">
    <property type="entry name" value="CRYPTIC BETA-GLUCOSIDE BGL OPERON ANTITERMINATOR"/>
    <property type="match status" value="1"/>
</dbReference>
<dbReference type="AlphaFoldDB" id="A0A9J6NVS5"/>
<dbReference type="Pfam" id="PF03123">
    <property type="entry name" value="CAT_RBD"/>
    <property type="match status" value="1"/>
</dbReference>
<dbReference type="Gene3D" id="1.10.1790.10">
    <property type="entry name" value="PRD domain"/>
    <property type="match status" value="2"/>
</dbReference>
<reference evidence="3" key="2">
    <citation type="submission" date="2021-04" db="EMBL/GenBank/DDBJ databases">
        <authorList>
            <person name="Dong X."/>
        </authorList>
    </citation>
    <scope>NUCLEOTIDE SEQUENCE</scope>
    <source>
        <strain evidence="3">ZWT</strain>
    </source>
</reference>
<protein>
    <submittedName>
        <fullName evidence="3">PRD domain-containing protein</fullName>
    </submittedName>
</protein>
<dbReference type="RefSeq" id="WP_250857443.1">
    <property type="nucleotide sequence ID" value="NZ_JAGSOJ010000001.1"/>
</dbReference>
<comment type="caution">
    <text evidence="3">The sequence shown here is derived from an EMBL/GenBank/DDBJ whole genome shotgun (WGS) entry which is preliminary data.</text>
</comment>
<gene>
    <name evidence="3" type="ORF">KDK92_02415</name>
</gene>
<accession>A0A9J6NVS5</accession>
<proteinExistence type="predicted"/>
<evidence type="ECO:0000256" key="1">
    <source>
        <dbReference type="ARBA" id="ARBA00022737"/>
    </source>
</evidence>
<dbReference type="InterPro" id="IPR004341">
    <property type="entry name" value="CAT_RNA-bd_dom"/>
</dbReference>
<dbReference type="InterPro" id="IPR011608">
    <property type="entry name" value="PRD"/>
</dbReference>
<organism evidence="3 4">
    <name type="scientific">Oceanirhabdus seepicola</name>
    <dbReference type="NCBI Taxonomy" id="2828781"/>
    <lineage>
        <taxon>Bacteria</taxon>
        <taxon>Bacillati</taxon>
        <taxon>Bacillota</taxon>
        <taxon>Clostridia</taxon>
        <taxon>Eubacteriales</taxon>
        <taxon>Clostridiaceae</taxon>
        <taxon>Oceanirhabdus</taxon>
    </lineage>
</organism>
<dbReference type="SUPFAM" id="SSF50151">
    <property type="entry name" value="SacY-like RNA-binding domain"/>
    <property type="match status" value="1"/>
</dbReference>
<feature type="domain" description="PRD" evidence="2">
    <location>
        <begin position="70"/>
        <end position="175"/>
    </location>
</feature>
<dbReference type="Proteomes" id="UP001056429">
    <property type="component" value="Unassembled WGS sequence"/>
</dbReference>
<keyword evidence="1" id="KW-0677">Repeat</keyword>
<dbReference type="InterPro" id="IPR036634">
    <property type="entry name" value="PRD_sf"/>
</dbReference>
<dbReference type="SMART" id="SM01061">
    <property type="entry name" value="CAT_RBD"/>
    <property type="match status" value="1"/>
</dbReference>
<evidence type="ECO:0000259" key="2">
    <source>
        <dbReference type="PROSITE" id="PS51372"/>
    </source>
</evidence>
<sequence>MGTGRYKVLKILNNNGIMIGQLDVEKIIVERGVGHRYRVGDSLSDLGEFKKVFAIEEKNNKDTFIELMERVDGEIVEVCEEIISFISEEFHQDLNEKIHISLTDHIAFTILRLKNNDTITNPFVIEIETLYSKEMQIAEKAMKILQERTGIHIPEDEIGFIAMHIHSARNDGKVSNTVKYAFLCSTITEYIEDLLNIEVDRRSINYERFISHIRFAIERIIKGIPIKNEILDSIKNKLNSSYKIAENIGEILKDELYKEVSEDEIGYIALHVERVKNNI</sequence>
<reference evidence="3" key="1">
    <citation type="journal article" date="2021" name="mSystems">
        <title>Bacteria and Archaea Synergistically Convert Glycine Betaine to Biogenic Methane in the Formosa Cold Seep of the South China Sea.</title>
        <authorList>
            <person name="Li L."/>
            <person name="Zhang W."/>
            <person name="Zhang S."/>
            <person name="Song L."/>
            <person name="Sun Q."/>
            <person name="Zhang H."/>
            <person name="Xiang H."/>
            <person name="Dong X."/>
        </authorList>
    </citation>
    <scope>NUCLEOTIDE SEQUENCE</scope>
    <source>
        <strain evidence="3">ZWT</strain>
    </source>
</reference>
<evidence type="ECO:0000313" key="3">
    <source>
        <dbReference type="EMBL" id="MCM1988578.1"/>
    </source>
</evidence>
<dbReference type="InterPro" id="IPR036650">
    <property type="entry name" value="CAT_RNA-bd_dom_sf"/>
</dbReference>
<dbReference type="InterPro" id="IPR050661">
    <property type="entry name" value="BglG_antiterminators"/>
</dbReference>
<dbReference type="PANTHER" id="PTHR30185:SF16">
    <property type="entry name" value="PROTEIN GLCT"/>
    <property type="match status" value="1"/>
</dbReference>
<feature type="domain" description="PRD" evidence="2">
    <location>
        <begin position="176"/>
        <end position="279"/>
    </location>
</feature>
<name>A0A9J6NVS5_9CLOT</name>
<keyword evidence="4" id="KW-1185">Reference proteome</keyword>
<dbReference type="PROSITE" id="PS51372">
    <property type="entry name" value="PRD_2"/>
    <property type="match status" value="2"/>
</dbReference>
<dbReference type="EMBL" id="JAGSOJ010000001">
    <property type="protein sequence ID" value="MCM1988578.1"/>
    <property type="molecule type" value="Genomic_DNA"/>
</dbReference>